<evidence type="ECO:0000313" key="2">
    <source>
        <dbReference type="Proteomes" id="UP001196413"/>
    </source>
</evidence>
<proteinExistence type="predicted"/>
<dbReference type="Proteomes" id="UP001196413">
    <property type="component" value="Unassembled WGS sequence"/>
</dbReference>
<dbReference type="EMBL" id="JAHQIW010000986">
    <property type="protein sequence ID" value="KAJ1351028.1"/>
    <property type="molecule type" value="Genomic_DNA"/>
</dbReference>
<sequence>MVERNFNQTMNLGKSLLPSKSASVSDDSDNILNNKFWQSCGSSPAQAFKATKSDNFQMFIESLNKSAALVSDEGIPGVVIFELGRKKSCQISSMVELNGKYATTCSHL</sequence>
<comment type="caution">
    <text evidence="1">The sequence shown here is derived from an EMBL/GenBank/DDBJ whole genome shotgun (WGS) entry which is preliminary data.</text>
</comment>
<evidence type="ECO:0000313" key="1">
    <source>
        <dbReference type="EMBL" id="KAJ1351028.1"/>
    </source>
</evidence>
<accession>A0AAD5QGG4</accession>
<protein>
    <submittedName>
        <fullName evidence="1">Uncharacterized protein</fullName>
    </submittedName>
</protein>
<organism evidence="1 2">
    <name type="scientific">Parelaphostrongylus tenuis</name>
    <name type="common">Meningeal worm</name>
    <dbReference type="NCBI Taxonomy" id="148309"/>
    <lineage>
        <taxon>Eukaryota</taxon>
        <taxon>Metazoa</taxon>
        <taxon>Ecdysozoa</taxon>
        <taxon>Nematoda</taxon>
        <taxon>Chromadorea</taxon>
        <taxon>Rhabditida</taxon>
        <taxon>Rhabditina</taxon>
        <taxon>Rhabditomorpha</taxon>
        <taxon>Strongyloidea</taxon>
        <taxon>Metastrongylidae</taxon>
        <taxon>Parelaphostrongylus</taxon>
    </lineage>
</organism>
<reference evidence="1" key="1">
    <citation type="submission" date="2021-06" db="EMBL/GenBank/DDBJ databases">
        <title>Parelaphostrongylus tenuis whole genome reference sequence.</title>
        <authorList>
            <person name="Garwood T.J."/>
            <person name="Larsen P.A."/>
            <person name="Fountain-Jones N.M."/>
            <person name="Garbe J.R."/>
            <person name="Macchietto M.G."/>
            <person name="Kania S.A."/>
            <person name="Gerhold R.W."/>
            <person name="Richards J.E."/>
            <person name="Wolf T.M."/>
        </authorList>
    </citation>
    <scope>NUCLEOTIDE SEQUENCE</scope>
    <source>
        <strain evidence="1">MNPRO001-30</strain>
        <tissue evidence="1">Meninges</tissue>
    </source>
</reference>
<keyword evidence="2" id="KW-1185">Reference proteome</keyword>
<dbReference type="AlphaFoldDB" id="A0AAD5QGG4"/>
<gene>
    <name evidence="1" type="ORF">KIN20_006964</name>
</gene>
<name>A0AAD5QGG4_PARTN</name>